<dbReference type="Proteomes" id="UP000243459">
    <property type="component" value="Chromosome 7"/>
</dbReference>
<organism evidence="1 2">
    <name type="scientific">Asparagus officinalis</name>
    <name type="common">Garden asparagus</name>
    <dbReference type="NCBI Taxonomy" id="4686"/>
    <lineage>
        <taxon>Eukaryota</taxon>
        <taxon>Viridiplantae</taxon>
        <taxon>Streptophyta</taxon>
        <taxon>Embryophyta</taxon>
        <taxon>Tracheophyta</taxon>
        <taxon>Spermatophyta</taxon>
        <taxon>Magnoliopsida</taxon>
        <taxon>Liliopsida</taxon>
        <taxon>Asparagales</taxon>
        <taxon>Asparagaceae</taxon>
        <taxon>Asparagoideae</taxon>
        <taxon>Asparagus</taxon>
    </lineage>
</organism>
<dbReference type="AlphaFoldDB" id="A0A5P1EF97"/>
<gene>
    <name evidence="1" type="ORF">A4U43_C07F26970</name>
</gene>
<protein>
    <submittedName>
        <fullName evidence="1">Uncharacterized protein</fullName>
    </submittedName>
</protein>
<evidence type="ECO:0000313" key="1">
    <source>
        <dbReference type="EMBL" id="ONK64522.1"/>
    </source>
</evidence>
<dbReference type="Gramene" id="ONK64522">
    <property type="protein sequence ID" value="ONK64522"/>
    <property type="gene ID" value="A4U43_C07F26970"/>
</dbReference>
<dbReference type="EMBL" id="CM007387">
    <property type="protein sequence ID" value="ONK64522.1"/>
    <property type="molecule type" value="Genomic_DNA"/>
</dbReference>
<keyword evidence="2" id="KW-1185">Reference proteome</keyword>
<proteinExistence type="predicted"/>
<reference evidence="2" key="1">
    <citation type="journal article" date="2017" name="Nat. Commun.">
        <title>The asparagus genome sheds light on the origin and evolution of a young Y chromosome.</title>
        <authorList>
            <person name="Harkess A."/>
            <person name="Zhou J."/>
            <person name="Xu C."/>
            <person name="Bowers J.E."/>
            <person name="Van der Hulst R."/>
            <person name="Ayyampalayam S."/>
            <person name="Mercati F."/>
            <person name="Riccardi P."/>
            <person name="McKain M.R."/>
            <person name="Kakrana A."/>
            <person name="Tang H."/>
            <person name="Ray J."/>
            <person name="Groenendijk J."/>
            <person name="Arikit S."/>
            <person name="Mathioni S.M."/>
            <person name="Nakano M."/>
            <person name="Shan H."/>
            <person name="Telgmann-Rauber A."/>
            <person name="Kanno A."/>
            <person name="Yue Z."/>
            <person name="Chen H."/>
            <person name="Li W."/>
            <person name="Chen Y."/>
            <person name="Xu X."/>
            <person name="Zhang Y."/>
            <person name="Luo S."/>
            <person name="Chen H."/>
            <person name="Gao J."/>
            <person name="Mao Z."/>
            <person name="Pires J.C."/>
            <person name="Luo M."/>
            <person name="Kudrna D."/>
            <person name="Wing R.A."/>
            <person name="Meyers B.C."/>
            <person name="Yi K."/>
            <person name="Kong H."/>
            <person name="Lavrijsen P."/>
            <person name="Sunseri F."/>
            <person name="Falavigna A."/>
            <person name="Ye Y."/>
            <person name="Leebens-Mack J.H."/>
            <person name="Chen G."/>
        </authorList>
    </citation>
    <scope>NUCLEOTIDE SEQUENCE [LARGE SCALE GENOMIC DNA]</scope>
    <source>
        <strain evidence="2">cv. DH0086</strain>
    </source>
</reference>
<evidence type="ECO:0000313" key="2">
    <source>
        <dbReference type="Proteomes" id="UP000243459"/>
    </source>
</evidence>
<accession>A0A5P1EF97</accession>
<sequence>MTLVLHSRDSISGSSNKAFEGVIYVISAMSKRSNKISSLHTLGYLCSSGGIQAMDSIGRSSHNILKQGAKDFGWIMGHRVAMQPPSVAIPSY</sequence>
<name>A0A5P1EF97_ASPOF</name>